<dbReference type="GO" id="GO:0008889">
    <property type="term" value="F:glycerophosphodiester phosphodiesterase activity"/>
    <property type="evidence" value="ECO:0007669"/>
    <property type="project" value="TreeGrafter"/>
</dbReference>
<evidence type="ECO:0000313" key="9">
    <source>
        <dbReference type="RefSeq" id="XP_003741248.1"/>
    </source>
</evidence>
<comment type="catalytic activity">
    <reaction evidence="1">
        <text>an N-(acyl)-sphingosylphosphoethanolamine = an N-(acyl)-sphingosyl-1,3-cyclic phosphate + ethanolamine</text>
        <dbReference type="Rhea" id="RHEA:60648"/>
        <dbReference type="ChEBI" id="CHEBI:57603"/>
        <dbReference type="ChEBI" id="CHEBI:143891"/>
        <dbReference type="ChEBI" id="CHEBI:143892"/>
    </reaction>
</comment>
<organism evidence="8 9">
    <name type="scientific">Galendromus occidentalis</name>
    <name type="common">western predatory mite</name>
    <dbReference type="NCBI Taxonomy" id="34638"/>
    <lineage>
        <taxon>Eukaryota</taxon>
        <taxon>Metazoa</taxon>
        <taxon>Ecdysozoa</taxon>
        <taxon>Arthropoda</taxon>
        <taxon>Chelicerata</taxon>
        <taxon>Arachnida</taxon>
        <taxon>Acari</taxon>
        <taxon>Parasitiformes</taxon>
        <taxon>Mesostigmata</taxon>
        <taxon>Gamasina</taxon>
        <taxon>Phytoseioidea</taxon>
        <taxon>Phytoseiidae</taxon>
        <taxon>Typhlodrominae</taxon>
        <taxon>Galendromus</taxon>
    </lineage>
</organism>
<dbReference type="GO" id="GO:0006644">
    <property type="term" value="P:phospholipid metabolic process"/>
    <property type="evidence" value="ECO:0007669"/>
    <property type="project" value="TreeGrafter"/>
</dbReference>
<dbReference type="GO" id="GO:0046872">
    <property type="term" value="F:metal ion binding"/>
    <property type="evidence" value="ECO:0007669"/>
    <property type="project" value="UniProtKB-KW"/>
</dbReference>
<dbReference type="AlphaFoldDB" id="A0AAJ6VWA3"/>
<dbReference type="Gene3D" id="3.20.20.190">
    <property type="entry name" value="Phosphatidylinositol (PI) phosphodiesterase"/>
    <property type="match status" value="1"/>
</dbReference>
<dbReference type="PANTHER" id="PTHR46320">
    <property type="entry name" value="GLYCEROPHOSPHODIESTER PHOSPHODIESTERASE 1"/>
    <property type="match status" value="1"/>
</dbReference>
<dbReference type="Pfam" id="PF03009">
    <property type="entry name" value="GDPD"/>
    <property type="match status" value="1"/>
</dbReference>
<dbReference type="GeneID" id="100908497"/>
<evidence type="ECO:0000256" key="1">
    <source>
        <dbReference type="ARBA" id="ARBA00000110"/>
    </source>
</evidence>
<proteinExistence type="predicted"/>
<gene>
    <name evidence="9" type="primary">LOC100908497</name>
</gene>
<evidence type="ECO:0000256" key="6">
    <source>
        <dbReference type="SAM" id="Phobius"/>
    </source>
</evidence>
<evidence type="ECO:0000313" key="8">
    <source>
        <dbReference type="Proteomes" id="UP000694867"/>
    </source>
</evidence>
<name>A0AAJ6VWA3_9ACAR</name>
<dbReference type="RefSeq" id="XP_003741248.1">
    <property type="nucleotide sequence ID" value="XM_003741200.2"/>
</dbReference>
<reference evidence="9" key="1">
    <citation type="submission" date="2025-08" db="UniProtKB">
        <authorList>
            <consortium name="RefSeq"/>
        </authorList>
    </citation>
    <scope>IDENTIFICATION</scope>
</reference>
<protein>
    <submittedName>
        <fullName evidence="9">Glycerophosphodiester phosphodiesterase 1</fullName>
    </submittedName>
</protein>
<evidence type="ECO:0000256" key="2">
    <source>
        <dbReference type="ARBA" id="ARBA00022723"/>
    </source>
</evidence>
<feature type="transmembrane region" description="Helical" evidence="6">
    <location>
        <begin position="24"/>
        <end position="56"/>
    </location>
</feature>
<keyword evidence="3" id="KW-0460">Magnesium</keyword>
<evidence type="ECO:0000256" key="4">
    <source>
        <dbReference type="ARBA" id="ARBA00023157"/>
    </source>
</evidence>
<dbReference type="GO" id="GO:0006580">
    <property type="term" value="P:ethanolamine metabolic process"/>
    <property type="evidence" value="ECO:0007669"/>
    <property type="project" value="TreeGrafter"/>
</dbReference>
<dbReference type="InterPro" id="IPR017946">
    <property type="entry name" value="PLC-like_Pdiesterase_TIM-brl"/>
</dbReference>
<keyword evidence="4" id="KW-1015">Disulfide bond</keyword>
<dbReference type="GO" id="GO:0016829">
    <property type="term" value="F:lyase activity"/>
    <property type="evidence" value="ECO:0007669"/>
    <property type="project" value="UniProtKB-KW"/>
</dbReference>
<evidence type="ECO:0000256" key="3">
    <source>
        <dbReference type="ARBA" id="ARBA00022842"/>
    </source>
</evidence>
<evidence type="ECO:0000256" key="5">
    <source>
        <dbReference type="ARBA" id="ARBA00023239"/>
    </source>
</evidence>
<keyword evidence="6" id="KW-1133">Transmembrane helix</keyword>
<dbReference type="Proteomes" id="UP000694867">
    <property type="component" value="Unplaced"/>
</dbReference>
<dbReference type="CDD" id="cd08573">
    <property type="entry name" value="GDPD_GDE1"/>
    <property type="match status" value="1"/>
</dbReference>
<dbReference type="InterPro" id="IPR030395">
    <property type="entry name" value="GP_PDE_dom"/>
</dbReference>
<feature type="domain" description="GP-PDE" evidence="7">
    <location>
        <begin position="76"/>
        <end position="337"/>
    </location>
</feature>
<dbReference type="GO" id="GO:0070291">
    <property type="term" value="P:N-acylethanolamine metabolic process"/>
    <property type="evidence" value="ECO:0007669"/>
    <property type="project" value="TreeGrafter"/>
</dbReference>
<keyword evidence="8" id="KW-1185">Reference proteome</keyword>
<dbReference type="KEGG" id="goe:100908497"/>
<evidence type="ECO:0000259" key="7">
    <source>
        <dbReference type="PROSITE" id="PS51704"/>
    </source>
</evidence>
<keyword evidence="2" id="KW-0479">Metal-binding</keyword>
<dbReference type="GO" id="GO:0005886">
    <property type="term" value="C:plasma membrane"/>
    <property type="evidence" value="ECO:0007669"/>
    <property type="project" value="TreeGrafter"/>
</dbReference>
<sequence length="337" mass="38405">MLSHLLATLFDVPAEVLVSSTRLSILSVFIIGALWSLMNTLTFIGILTALILALIYRFMLPKRDPSQIDGILGSKAVMFGHRGGALDAPENTLSAIRVAKKHQAYGVEIDLSFTKDNIAITFHDDDLDRTTNGKGPLLDSTWEVVKNLDASVNHMYSDLFKNEKVPTIDESVREALDLGLKIIIDVKDYDDRAVDYILSLYDKYPSLKNEAIVCSFYPQLVYKVRSKRSEIVTALIWRRNFVAYYDVEGKKPRFQNSPFRQFIAEILDPILEWSLHNFLWHLAGVSAVSIHKDHISKDYVDFWKARNMRVLSWTPNNPVEKEFLMHLNVSVITDTLV</sequence>
<keyword evidence="5" id="KW-0456">Lyase</keyword>
<dbReference type="PROSITE" id="PS51704">
    <property type="entry name" value="GP_PDE"/>
    <property type="match status" value="1"/>
</dbReference>
<dbReference type="SUPFAM" id="SSF51695">
    <property type="entry name" value="PLC-like phosphodiesterases"/>
    <property type="match status" value="1"/>
</dbReference>
<accession>A0AAJ6VWA3</accession>
<keyword evidence="6" id="KW-0472">Membrane</keyword>
<dbReference type="PANTHER" id="PTHR46320:SF1">
    <property type="entry name" value="GLYCEROPHOSPHODIESTER PHOSPHODIESTERASE 1"/>
    <property type="match status" value="1"/>
</dbReference>
<keyword evidence="6" id="KW-0812">Transmembrane</keyword>